<keyword evidence="2" id="KW-1185">Reference proteome</keyword>
<dbReference type="AlphaFoldDB" id="A0A5D3K3X4"/>
<sequence>MVRVEIGRGWGRRSLHSLLRAQRSNPESLRGKILDCFVAPAQNCFAILSRAPRNDGMRAVHPSRVPARYAFNPTLSVLPHDLSRLGE</sequence>
<proteinExistence type="predicted"/>
<comment type="caution">
    <text evidence="1">The sequence shown here is derived from an EMBL/GenBank/DDBJ whole genome shotgun (WGS) entry which is preliminary data.</text>
</comment>
<organism evidence="1 2">
    <name type="scientific">Bradyrhizobium rifense</name>
    <dbReference type="NCBI Taxonomy" id="515499"/>
    <lineage>
        <taxon>Bacteria</taxon>
        <taxon>Pseudomonadati</taxon>
        <taxon>Pseudomonadota</taxon>
        <taxon>Alphaproteobacteria</taxon>
        <taxon>Hyphomicrobiales</taxon>
        <taxon>Nitrobacteraceae</taxon>
        <taxon>Bradyrhizobium</taxon>
    </lineage>
</organism>
<dbReference type="EMBL" id="VSSS01000061">
    <property type="protein sequence ID" value="TYL89377.1"/>
    <property type="molecule type" value="Genomic_DNA"/>
</dbReference>
<evidence type="ECO:0000313" key="1">
    <source>
        <dbReference type="EMBL" id="TYL89377.1"/>
    </source>
</evidence>
<dbReference type="Proteomes" id="UP000324758">
    <property type="component" value="Unassembled WGS sequence"/>
</dbReference>
<evidence type="ECO:0000313" key="2">
    <source>
        <dbReference type="Proteomes" id="UP000324758"/>
    </source>
</evidence>
<accession>A0A5D3K3X4</accession>
<reference evidence="1 2" key="1">
    <citation type="submission" date="2019-08" db="EMBL/GenBank/DDBJ databases">
        <title>Bradyrhizobium hipponensis sp. nov., a rhizobium isolated from a Lupinus angustifolius root nodule in Tunisia.</title>
        <authorList>
            <person name="Off K."/>
            <person name="Rejili M."/>
            <person name="Mars M."/>
            <person name="Brachmann A."/>
            <person name="Marin M."/>
        </authorList>
    </citation>
    <scope>NUCLEOTIDE SEQUENCE [LARGE SCALE GENOMIC DNA]</scope>
    <source>
        <strain evidence="1 2">CTAW71</strain>
    </source>
</reference>
<name>A0A5D3K3X4_9BRAD</name>
<gene>
    <name evidence="1" type="ORF">FXB40_36380</name>
</gene>
<dbReference type="OrthoDB" id="8255771at2"/>
<protein>
    <submittedName>
        <fullName evidence="1">Uncharacterized protein</fullName>
    </submittedName>
</protein>